<evidence type="ECO:0000256" key="6">
    <source>
        <dbReference type="PROSITE-ProRule" id="PRU00169"/>
    </source>
</evidence>
<keyword evidence="3" id="KW-0805">Transcription regulation</keyword>
<dbReference type="PANTHER" id="PTHR44591">
    <property type="entry name" value="STRESS RESPONSE REGULATOR PROTEIN 1"/>
    <property type="match status" value="1"/>
</dbReference>
<dbReference type="CDD" id="cd00156">
    <property type="entry name" value="REC"/>
    <property type="match status" value="1"/>
</dbReference>
<dbReference type="Pfam" id="PF00072">
    <property type="entry name" value="Response_reg"/>
    <property type="match status" value="1"/>
</dbReference>
<dbReference type="GO" id="GO:0000160">
    <property type="term" value="P:phosphorelay signal transduction system"/>
    <property type="evidence" value="ECO:0007669"/>
    <property type="project" value="UniProtKB-KW"/>
</dbReference>
<dbReference type="RefSeq" id="WP_122627321.1">
    <property type="nucleotide sequence ID" value="NZ_UPPP01000063.1"/>
</dbReference>
<evidence type="ECO:0000259" key="7">
    <source>
        <dbReference type="PROSITE" id="PS50110"/>
    </source>
</evidence>
<dbReference type="SMART" id="SM00448">
    <property type="entry name" value="REC"/>
    <property type="match status" value="1"/>
</dbReference>
<dbReference type="AlphaFoldDB" id="A0A498R678"/>
<evidence type="ECO:0000313" key="8">
    <source>
        <dbReference type="EMBL" id="VBB06370.1"/>
    </source>
</evidence>
<gene>
    <name evidence="8" type="ORF">LUCI_1601</name>
</gene>
<sequence length="133" mass="14713">MSTTKETVLVIDDQPAIRRLLTEVLSESGYMVATASDGYEGLQKAKELKPALILMDMKMPGMDGIETLKELRRLGQGDKVVMMTAYGELDLVNEAREIGAYAYITKPFDIIALCRMIQEFIDGSGDNCKLMIG</sequence>
<accession>A0A498R678</accession>
<evidence type="ECO:0000256" key="3">
    <source>
        <dbReference type="ARBA" id="ARBA00023015"/>
    </source>
</evidence>
<keyword evidence="1 6" id="KW-0597">Phosphoprotein</keyword>
<evidence type="ECO:0000256" key="5">
    <source>
        <dbReference type="ARBA" id="ARBA00023163"/>
    </source>
</evidence>
<dbReference type="InterPro" id="IPR050595">
    <property type="entry name" value="Bact_response_regulator"/>
</dbReference>
<dbReference type="InterPro" id="IPR011006">
    <property type="entry name" value="CheY-like_superfamily"/>
</dbReference>
<reference evidence="8 9" key="1">
    <citation type="submission" date="2018-06" db="EMBL/GenBank/DDBJ databases">
        <authorList>
            <person name="Strepis N."/>
        </authorList>
    </citation>
    <scope>NUCLEOTIDE SEQUENCE [LARGE SCALE GENOMIC DNA]</scope>
    <source>
        <strain evidence="8">LUCI</strain>
    </source>
</reference>
<evidence type="ECO:0000256" key="2">
    <source>
        <dbReference type="ARBA" id="ARBA00023012"/>
    </source>
</evidence>
<feature type="modified residue" description="4-aspartylphosphate" evidence="6">
    <location>
        <position position="56"/>
    </location>
</feature>
<dbReference type="Gene3D" id="3.40.50.2300">
    <property type="match status" value="1"/>
</dbReference>
<keyword evidence="5" id="KW-0804">Transcription</keyword>
<dbReference type="GO" id="GO:0003677">
    <property type="term" value="F:DNA binding"/>
    <property type="evidence" value="ECO:0007669"/>
    <property type="project" value="UniProtKB-KW"/>
</dbReference>
<dbReference type="InterPro" id="IPR001789">
    <property type="entry name" value="Sig_transdc_resp-reg_receiver"/>
</dbReference>
<dbReference type="PANTHER" id="PTHR44591:SF3">
    <property type="entry name" value="RESPONSE REGULATORY DOMAIN-CONTAINING PROTEIN"/>
    <property type="match status" value="1"/>
</dbReference>
<dbReference type="EMBL" id="UPPP01000063">
    <property type="protein sequence ID" value="VBB06370.1"/>
    <property type="molecule type" value="Genomic_DNA"/>
</dbReference>
<keyword evidence="9" id="KW-1185">Reference proteome</keyword>
<name>A0A498R678_9FIRM</name>
<feature type="domain" description="Response regulatory" evidence="7">
    <location>
        <begin position="7"/>
        <end position="121"/>
    </location>
</feature>
<dbReference type="OrthoDB" id="9808843at2"/>
<keyword evidence="4" id="KW-0238">DNA-binding</keyword>
<evidence type="ECO:0000256" key="1">
    <source>
        <dbReference type="ARBA" id="ARBA00022553"/>
    </source>
</evidence>
<evidence type="ECO:0000313" key="9">
    <source>
        <dbReference type="Proteomes" id="UP000277811"/>
    </source>
</evidence>
<dbReference type="FunFam" id="3.40.50.2300:FF:000001">
    <property type="entry name" value="DNA-binding response regulator PhoB"/>
    <property type="match status" value="1"/>
</dbReference>
<dbReference type="PROSITE" id="PS50110">
    <property type="entry name" value="RESPONSE_REGULATORY"/>
    <property type="match status" value="1"/>
</dbReference>
<keyword evidence="2" id="KW-0902">Two-component regulatory system</keyword>
<evidence type="ECO:0000256" key="4">
    <source>
        <dbReference type="ARBA" id="ARBA00023125"/>
    </source>
</evidence>
<proteinExistence type="predicted"/>
<protein>
    <recommendedName>
        <fullName evidence="7">Response regulatory domain-containing protein</fullName>
    </recommendedName>
</protein>
<organism evidence="8 9">
    <name type="scientific">Lucifera butyrica</name>
    <dbReference type="NCBI Taxonomy" id="1351585"/>
    <lineage>
        <taxon>Bacteria</taxon>
        <taxon>Bacillati</taxon>
        <taxon>Bacillota</taxon>
        <taxon>Negativicutes</taxon>
        <taxon>Veillonellales</taxon>
        <taxon>Veillonellaceae</taxon>
        <taxon>Lucifera</taxon>
    </lineage>
</organism>
<dbReference type="SUPFAM" id="SSF52172">
    <property type="entry name" value="CheY-like"/>
    <property type="match status" value="1"/>
</dbReference>
<dbReference type="Proteomes" id="UP000277811">
    <property type="component" value="Unassembled WGS sequence"/>
</dbReference>